<reference evidence="1 2" key="1">
    <citation type="journal article" date="2023" name="BMC Biotechnol.">
        <title>Vitis rotundifolia cv Carlos genome sequencing.</title>
        <authorList>
            <person name="Huff M."/>
            <person name="Hulse-Kemp A."/>
            <person name="Scheffler B."/>
            <person name="Youngblood R."/>
            <person name="Simpson S."/>
            <person name="Babiker E."/>
            <person name="Staton M."/>
        </authorList>
    </citation>
    <scope>NUCLEOTIDE SEQUENCE [LARGE SCALE GENOMIC DNA]</scope>
    <source>
        <tissue evidence="1">Leaf</tissue>
    </source>
</reference>
<protein>
    <submittedName>
        <fullName evidence="1">Uncharacterized protein</fullName>
    </submittedName>
</protein>
<sequence length="85" mass="9678">MSCWSFGRWLQIAIGRLPERLLFVKSIICKEEILKISAAIGPLSLFETKFNIFKLRRLPISLGIPPAKLLTTRYNSSSLNDNDII</sequence>
<accession>A0AA38ZCM7</accession>
<gene>
    <name evidence="1" type="ORF">PVL29_015143</name>
</gene>
<organism evidence="1 2">
    <name type="scientific">Vitis rotundifolia</name>
    <name type="common">Muscadine grape</name>
    <dbReference type="NCBI Taxonomy" id="103349"/>
    <lineage>
        <taxon>Eukaryota</taxon>
        <taxon>Viridiplantae</taxon>
        <taxon>Streptophyta</taxon>
        <taxon>Embryophyta</taxon>
        <taxon>Tracheophyta</taxon>
        <taxon>Spermatophyta</taxon>
        <taxon>Magnoliopsida</taxon>
        <taxon>eudicotyledons</taxon>
        <taxon>Gunneridae</taxon>
        <taxon>Pentapetalae</taxon>
        <taxon>rosids</taxon>
        <taxon>Vitales</taxon>
        <taxon>Vitaceae</taxon>
        <taxon>Viteae</taxon>
        <taxon>Vitis</taxon>
    </lineage>
</organism>
<proteinExistence type="predicted"/>
<dbReference type="EMBL" id="JARBHA010000012">
    <property type="protein sequence ID" value="KAJ9686112.1"/>
    <property type="molecule type" value="Genomic_DNA"/>
</dbReference>
<keyword evidence="2" id="KW-1185">Reference proteome</keyword>
<name>A0AA38ZCM7_VITRO</name>
<dbReference type="Proteomes" id="UP001168098">
    <property type="component" value="Unassembled WGS sequence"/>
</dbReference>
<evidence type="ECO:0000313" key="2">
    <source>
        <dbReference type="Proteomes" id="UP001168098"/>
    </source>
</evidence>
<comment type="caution">
    <text evidence="1">The sequence shown here is derived from an EMBL/GenBank/DDBJ whole genome shotgun (WGS) entry which is preliminary data.</text>
</comment>
<dbReference type="AlphaFoldDB" id="A0AA38ZCM7"/>
<evidence type="ECO:0000313" key="1">
    <source>
        <dbReference type="EMBL" id="KAJ9686112.1"/>
    </source>
</evidence>